<accession>A0ABT8SRD2</accession>
<proteinExistence type="predicted"/>
<comment type="caution">
    <text evidence="1">The sequence shown here is derived from an EMBL/GenBank/DDBJ whole genome shotgun (WGS) entry which is preliminary data.</text>
</comment>
<dbReference type="Proteomes" id="UP001169006">
    <property type="component" value="Unassembled WGS sequence"/>
</dbReference>
<organism evidence="1 2">
    <name type="scientific">Rhizobium oryzicola</name>
    <dbReference type="NCBI Taxonomy" id="1232668"/>
    <lineage>
        <taxon>Bacteria</taxon>
        <taxon>Pseudomonadati</taxon>
        <taxon>Pseudomonadota</taxon>
        <taxon>Alphaproteobacteria</taxon>
        <taxon>Hyphomicrobiales</taxon>
        <taxon>Rhizobiaceae</taxon>
        <taxon>Rhizobium/Agrobacterium group</taxon>
        <taxon>Rhizobium</taxon>
    </lineage>
</organism>
<protein>
    <submittedName>
        <fullName evidence="1">Uncharacterized protein</fullName>
    </submittedName>
</protein>
<evidence type="ECO:0000313" key="2">
    <source>
        <dbReference type="Proteomes" id="UP001169006"/>
    </source>
</evidence>
<dbReference type="RefSeq" id="WP_302075113.1">
    <property type="nucleotide sequence ID" value="NZ_JAUKWQ010000001.1"/>
</dbReference>
<keyword evidence="2" id="KW-1185">Reference proteome</keyword>
<name>A0ABT8SRD2_9HYPH</name>
<reference evidence="1" key="2">
    <citation type="submission" date="2023-07" db="EMBL/GenBank/DDBJ databases">
        <authorList>
            <person name="Sun H."/>
        </authorList>
    </citation>
    <scope>NUCLEOTIDE SEQUENCE</scope>
    <source>
        <strain evidence="1">05753</strain>
    </source>
</reference>
<sequence>MGGSGGEADGEDEPWTWERAKAFADSCGELKARFINHFVSRPYNGHAYGPHDLAQLRRILSLDENAWPDTVLHEHTDTLVILTARAFVITPQEGAKIRLQRLNSKLLTPTRKLLMALQDEEFAREYVQDGSPLTEEDRQQLIESVTVFKANLEKHIAEIKDAGRRGKAWDSDLKDRFVTYVDWMCEFLDNNFEPKRAVDAGSEDHSHFGKCVYLLARPLKWSSDGIRPVGFDGAIRKHVDQWRSSIFRVAQELEDERNGRDGENPPPSSSM</sequence>
<reference evidence="1" key="1">
    <citation type="journal article" date="2015" name="Int. J. Syst. Evol. Microbiol.">
        <title>Rhizobium oryzicola sp. nov., potential plant-growth-promoting endophytic bacteria isolated from rice roots.</title>
        <authorList>
            <person name="Zhang X.X."/>
            <person name="Gao J.S."/>
            <person name="Cao Y.H."/>
            <person name="Sheirdil R.A."/>
            <person name="Wang X.C."/>
            <person name="Zhang L."/>
        </authorList>
    </citation>
    <scope>NUCLEOTIDE SEQUENCE</scope>
    <source>
        <strain evidence="1">05753</strain>
    </source>
</reference>
<gene>
    <name evidence="1" type="ORF">Q2T52_02600</name>
</gene>
<evidence type="ECO:0000313" key="1">
    <source>
        <dbReference type="EMBL" id="MDO1580974.1"/>
    </source>
</evidence>
<dbReference type="EMBL" id="JAUKWQ010000001">
    <property type="protein sequence ID" value="MDO1580974.1"/>
    <property type="molecule type" value="Genomic_DNA"/>
</dbReference>